<dbReference type="GO" id="GO:0016740">
    <property type="term" value="F:transferase activity"/>
    <property type="evidence" value="ECO:0007669"/>
    <property type="project" value="UniProtKB-KW"/>
</dbReference>
<sequence>MINTRIPATAAMLVKNSERYLVEVLTALGDFDEVLLLDNGSTDRTFEIAAQFKNVSYFKHDFIGFGPMKNMAARLAQNDWIFSIDSDEVPDTELIGSIRAAVAENNPQNIYTLSRLNHYNGRLIKGCGWYPDILPRLYHRRFTRFSDRQVHESLVLPKDAQNHSLSGRLKHYSFENAEGLIQKMQQYSSLYADENRFKKQTSPAQALLHGGVSFIKNYFLKRGFAYGSDGLTISVANAQGSYYKYVKLHERNQNLKVSLIITTYNRPDALAFVLQSALSQTRLPDEIIVADDGSTRETADVIQYVNRQSPVPVKHSWRPDDGFRAAESRNRALAVAKGDYIVLIDGDMLLDASFIADHLKLALKGRLVQGSRVILTEKRTREILASDQLPNLSVFDSGIEKRLSALRCRCLSALVGKNGSQNHRGIKTCNMSFFREDALAVNGFNNWFVGWGREDSEFVARCYHNGMKRHNLKFAGIAYHLWHHEAERDALPQNDVLLKHTLETQQIRCESGVNMFLKKNTIS</sequence>
<dbReference type="PANTHER" id="PTHR43630:SF2">
    <property type="entry name" value="GLYCOSYLTRANSFERASE"/>
    <property type="match status" value="1"/>
</dbReference>
<dbReference type="Proteomes" id="UP000272412">
    <property type="component" value="Unassembled WGS sequence"/>
</dbReference>
<dbReference type="SUPFAM" id="SSF53448">
    <property type="entry name" value="Nucleotide-diphospho-sugar transferases"/>
    <property type="match status" value="2"/>
</dbReference>
<evidence type="ECO:0000256" key="1">
    <source>
        <dbReference type="ARBA" id="ARBA00022679"/>
    </source>
</evidence>
<gene>
    <name evidence="5" type="ORF">EGK74_01525</name>
</gene>
<dbReference type="AlphaFoldDB" id="A0A3N4NAA1"/>
<dbReference type="CDD" id="cd02511">
    <property type="entry name" value="Beta4Glucosyltransferase"/>
    <property type="match status" value="1"/>
</dbReference>
<proteinExistence type="inferred from homology"/>
<comment type="similarity">
    <text evidence="2">Belongs to the glycosyltransferase 2 family. WaaE/KdtX subfamily.</text>
</comment>
<dbReference type="Pfam" id="PF02709">
    <property type="entry name" value="Glyco_transf_7C"/>
    <property type="match status" value="1"/>
</dbReference>
<dbReference type="CDD" id="cd06420">
    <property type="entry name" value="GT2_Chondriotin_Pol_N"/>
    <property type="match status" value="1"/>
</dbReference>
<dbReference type="PANTHER" id="PTHR43630">
    <property type="entry name" value="POLY-BETA-1,6-N-ACETYL-D-GLUCOSAMINE SYNTHASE"/>
    <property type="match status" value="1"/>
</dbReference>
<evidence type="ECO:0000256" key="2">
    <source>
        <dbReference type="ARBA" id="ARBA00038494"/>
    </source>
</evidence>
<dbReference type="Pfam" id="PF00535">
    <property type="entry name" value="Glycos_transf_2"/>
    <property type="match status" value="2"/>
</dbReference>
<evidence type="ECO:0000259" key="4">
    <source>
        <dbReference type="Pfam" id="PF02709"/>
    </source>
</evidence>
<name>A0A3N4NAA1_9NEIS</name>
<organism evidence="5 6">
    <name type="scientific">Neisseria weixii</name>
    <dbReference type="NCBI Taxonomy" id="1853276"/>
    <lineage>
        <taxon>Bacteria</taxon>
        <taxon>Pseudomonadati</taxon>
        <taxon>Pseudomonadota</taxon>
        <taxon>Betaproteobacteria</taxon>
        <taxon>Neisseriales</taxon>
        <taxon>Neisseriaceae</taxon>
        <taxon>Neisseria</taxon>
    </lineage>
</organism>
<keyword evidence="1 5" id="KW-0808">Transferase</keyword>
<dbReference type="InterPro" id="IPR029044">
    <property type="entry name" value="Nucleotide-diphossugar_trans"/>
</dbReference>
<keyword evidence="6" id="KW-1185">Reference proteome</keyword>
<feature type="domain" description="Glycosyltransferase 2-like" evidence="3">
    <location>
        <begin position="12"/>
        <end position="117"/>
    </location>
</feature>
<evidence type="ECO:0000313" key="6">
    <source>
        <dbReference type="Proteomes" id="UP000272412"/>
    </source>
</evidence>
<comment type="caution">
    <text evidence="5">The sequence shown here is derived from an EMBL/GenBank/DDBJ whole genome shotgun (WGS) entry which is preliminary data.</text>
</comment>
<accession>A0A3N4NAA1</accession>
<protein>
    <submittedName>
        <fullName evidence="5">Glycosyltransferase</fullName>
    </submittedName>
</protein>
<feature type="domain" description="Glycosyltransferase 2-like" evidence="3">
    <location>
        <begin position="258"/>
        <end position="385"/>
    </location>
</feature>
<dbReference type="InterPro" id="IPR027791">
    <property type="entry name" value="Galactosyl_T_C"/>
</dbReference>
<evidence type="ECO:0000259" key="3">
    <source>
        <dbReference type="Pfam" id="PF00535"/>
    </source>
</evidence>
<dbReference type="Gene3D" id="3.90.550.10">
    <property type="entry name" value="Spore Coat Polysaccharide Biosynthesis Protein SpsA, Chain A"/>
    <property type="match status" value="2"/>
</dbReference>
<reference evidence="5 6" key="1">
    <citation type="submission" date="2018-11" db="EMBL/GenBank/DDBJ databases">
        <title>Neisseria weixii sp. nov. isolated from the rectal contents of plateau pika (Ochotona cruzoniae).</title>
        <authorList>
            <person name="Zhang G."/>
        </authorList>
    </citation>
    <scope>NUCLEOTIDE SEQUENCE [LARGE SCALE GENOMIC DNA]</scope>
    <source>
        <strain evidence="5 6">10009</strain>
    </source>
</reference>
<dbReference type="InterPro" id="IPR001173">
    <property type="entry name" value="Glyco_trans_2-like"/>
</dbReference>
<dbReference type="OrthoDB" id="9815923at2"/>
<evidence type="ECO:0000313" key="5">
    <source>
        <dbReference type="EMBL" id="RPD90456.1"/>
    </source>
</evidence>
<dbReference type="EMBL" id="RPFL01000002">
    <property type="protein sequence ID" value="RPD90456.1"/>
    <property type="molecule type" value="Genomic_DNA"/>
</dbReference>
<feature type="domain" description="Galactosyltransferase C-terminal" evidence="4">
    <location>
        <begin position="424"/>
        <end position="484"/>
    </location>
</feature>